<protein>
    <submittedName>
        <fullName evidence="3">Uncharacterized protein</fullName>
    </submittedName>
</protein>
<dbReference type="AlphaFoldDB" id="A0A4Q4MH85"/>
<evidence type="ECO:0000313" key="4">
    <source>
        <dbReference type="Proteomes" id="UP000292402"/>
    </source>
</evidence>
<feature type="transmembrane region" description="Helical" evidence="2">
    <location>
        <begin position="66"/>
        <end position="84"/>
    </location>
</feature>
<feature type="region of interest" description="Disordered" evidence="1">
    <location>
        <begin position="144"/>
        <end position="172"/>
    </location>
</feature>
<gene>
    <name evidence="3" type="ORF">AA0114_g6425</name>
</gene>
<dbReference type="Proteomes" id="UP000292402">
    <property type="component" value="Unassembled WGS sequence"/>
</dbReference>
<accession>A0A4Q4MH85</accession>
<name>A0A4Q4MH85_9PLEO</name>
<keyword evidence="2" id="KW-1133">Transmembrane helix</keyword>
<feature type="transmembrane region" description="Helical" evidence="2">
    <location>
        <begin position="26"/>
        <end position="46"/>
    </location>
</feature>
<keyword evidence="2" id="KW-0472">Membrane</keyword>
<evidence type="ECO:0000256" key="1">
    <source>
        <dbReference type="SAM" id="MobiDB-lite"/>
    </source>
</evidence>
<sequence length="217" mass="24358">MKFLVGDHSNMPSAAAVLNMSAPNMLLSFSLNAFLIGLGVYLGYVWTRNLDELAGAKGSRDVFTTYLVGLVVCYCIYALSRAVVADQSYVSENDWVLKYRPTDYSPDTEERERKHEMSAVINGRRVAIALKQRPTIGLVMSRTKHEPDIEQAQSPDASLESSSRQMRHESTFEVDNTRKELLHIFQEAAKLRKASGEVDQRLVRLLEKLGEDEIASS</sequence>
<evidence type="ECO:0000313" key="3">
    <source>
        <dbReference type="EMBL" id="RYN49833.1"/>
    </source>
</evidence>
<comment type="caution">
    <text evidence="3">The sequence shown here is derived from an EMBL/GenBank/DDBJ whole genome shotgun (WGS) entry which is preliminary data.</text>
</comment>
<reference evidence="4" key="1">
    <citation type="journal article" date="2019" name="bioRxiv">
        <title>Genomics, evolutionary history and diagnostics of the Alternaria alternata species group including apple and Asian pear pathotypes.</title>
        <authorList>
            <person name="Armitage A.D."/>
            <person name="Cockerton H.M."/>
            <person name="Sreenivasaprasad S."/>
            <person name="Woodhall J.W."/>
            <person name="Lane C.R."/>
            <person name="Harrison R.J."/>
            <person name="Clarkson J.P."/>
        </authorList>
    </citation>
    <scope>NUCLEOTIDE SEQUENCE [LARGE SCALE GENOMIC DNA]</scope>
    <source>
        <strain evidence="4">FERA 1082</strain>
    </source>
</reference>
<feature type="compositionally biased region" description="Polar residues" evidence="1">
    <location>
        <begin position="151"/>
        <end position="164"/>
    </location>
</feature>
<proteinExistence type="predicted"/>
<organism evidence="3 4">
    <name type="scientific">Alternaria tenuissima</name>
    <dbReference type="NCBI Taxonomy" id="119927"/>
    <lineage>
        <taxon>Eukaryota</taxon>
        <taxon>Fungi</taxon>
        <taxon>Dikarya</taxon>
        <taxon>Ascomycota</taxon>
        <taxon>Pezizomycotina</taxon>
        <taxon>Dothideomycetes</taxon>
        <taxon>Pleosporomycetidae</taxon>
        <taxon>Pleosporales</taxon>
        <taxon>Pleosporineae</taxon>
        <taxon>Pleosporaceae</taxon>
        <taxon>Alternaria</taxon>
        <taxon>Alternaria sect. Alternaria</taxon>
        <taxon>Alternaria alternata complex</taxon>
    </lineage>
</organism>
<evidence type="ECO:0000256" key="2">
    <source>
        <dbReference type="SAM" id="Phobius"/>
    </source>
</evidence>
<keyword evidence="2" id="KW-0812">Transmembrane</keyword>
<dbReference type="EMBL" id="PDXA01000019">
    <property type="protein sequence ID" value="RYN49833.1"/>
    <property type="molecule type" value="Genomic_DNA"/>
</dbReference>